<dbReference type="EMBL" id="LAZR01058684">
    <property type="protein sequence ID" value="KKK69362.1"/>
    <property type="molecule type" value="Genomic_DNA"/>
</dbReference>
<dbReference type="AlphaFoldDB" id="A0A0F8XJU5"/>
<sequence length="154" mass="17863">ASEKSFDFVETEGKTALICESDSAINQPITDTLQSMAYHISNAQNARDALRMMWHHLFDLIVVDEKFDTDNPETNPVMKHLEDLNMSVRRNIYVVMISKRFRTMDQMMAFNKSVNLIINADKIDQTEKILKRGLSDQKILYQIYKDQLAKVLSM</sequence>
<organism evidence="1">
    <name type="scientific">marine sediment metagenome</name>
    <dbReference type="NCBI Taxonomy" id="412755"/>
    <lineage>
        <taxon>unclassified sequences</taxon>
        <taxon>metagenomes</taxon>
        <taxon>ecological metagenomes</taxon>
    </lineage>
</organism>
<dbReference type="SUPFAM" id="SSF52172">
    <property type="entry name" value="CheY-like"/>
    <property type="match status" value="1"/>
</dbReference>
<proteinExistence type="predicted"/>
<reference evidence="1" key="1">
    <citation type="journal article" date="2015" name="Nature">
        <title>Complex archaea that bridge the gap between prokaryotes and eukaryotes.</title>
        <authorList>
            <person name="Spang A."/>
            <person name="Saw J.H."/>
            <person name="Jorgensen S.L."/>
            <person name="Zaremba-Niedzwiedzka K."/>
            <person name="Martijn J."/>
            <person name="Lind A.E."/>
            <person name="van Eijk R."/>
            <person name="Schleper C."/>
            <person name="Guy L."/>
            <person name="Ettema T.J."/>
        </authorList>
    </citation>
    <scope>NUCLEOTIDE SEQUENCE</scope>
</reference>
<name>A0A0F8XJU5_9ZZZZ</name>
<evidence type="ECO:0008006" key="2">
    <source>
        <dbReference type="Google" id="ProtNLM"/>
    </source>
</evidence>
<comment type="caution">
    <text evidence="1">The sequence shown here is derived from an EMBL/GenBank/DDBJ whole genome shotgun (WGS) entry which is preliminary data.</text>
</comment>
<evidence type="ECO:0000313" key="1">
    <source>
        <dbReference type="EMBL" id="KKK69362.1"/>
    </source>
</evidence>
<feature type="non-terminal residue" evidence="1">
    <location>
        <position position="1"/>
    </location>
</feature>
<accession>A0A0F8XJU5</accession>
<gene>
    <name evidence="1" type="ORF">LCGC14_2934790</name>
</gene>
<dbReference type="InterPro" id="IPR011006">
    <property type="entry name" value="CheY-like_superfamily"/>
</dbReference>
<protein>
    <recommendedName>
        <fullName evidence="2">Response regulatory domain-containing protein</fullName>
    </recommendedName>
</protein>
<dbReference type="Gene3D" id="3.40.50.2300">
    <property type="match status" value="1"/>
</dbReference>